<name>A0AAV4T386_CAEEX</name>
<sequence>METAPTKEKIETSRTKLEETDETPQPQRRLIKADINLGLSSSFEDLDDIPSPPDEHQSLPMQNGNRKSCIMRSNSQTDDLSRAERRHSISVCESPPRSGDQTLRKAPHLIYQGSVSNLVEQPDLITGNLLNGSLWNASL</sequence>
<gene>
    <name evidence="2" type="primary">SPIRE1</name>
    <name evidence="2" type="ORF">CEXT_429401</name>
</gene>
<protein>
    <submittedName>
        <fullName evidence="2">Protein spire 1</fullName>
    </submittedName>
</protein>
<dbReference type="EMBL" id="BPLR01010287">
    <property type="protein sequence ID" value="GIY38313.1"/>
    <property type="molecule type" value="Genomic_DNA"/>
</dbReference>
<dbReference type="Proteomes" id="UP001054945">
    <property type="component" value="Unassembled WGS sequence"/>
</dbReference>
<comment type="caution">
    <text evidence="2">The sequence shown here is derived from an EMBL/GenBank/DDBJ whole genome shotgun (WGS) entry which is preliminary data.</text>
</comment>
<feature type="compositionally biased region" description="Polar residues" evidence="1">
    <location>
        <begin position="59"/>
        <end position="78"/>
    </location>
</feature>
<dbReference type="AlphaFoldDB" id="A0AAV4T386"/>
<accession>A0AAV4T386</accession>
<evidence type="ECO:0000256" key="1">
    <source>
        <dbReference type="SAM" id="MobiDB-lite"/>
    </source>
</evidence>
<keyword evidence="3" id="KW-1185">Reference proteome</keyword>
<reference evidence="2 3" key="1">
    <citation type="submission" date="2021-06" db="EMBL/GenBank/DDBJ databases">
        <title>Caerostris extrusa draft genome.</title>
        <authorList>
            <person name="Kono N."/>
            <person name="Arakawa K."/>
        </authorList>
    </citation>
    <scope>NUCLEOTIDE SEQUENCE [LARGE SCALE GENOMIC DNA]</scope>
</reference>
<proteinExistence type="predicted"/>
<organism evidence="2 3">
    <name type="scientific">Caerostris extrusa</name>
    <name type="common">Bark spider</name>
    <name type="synonym">Caerostris bankana</name>
    <dbReference type="NCBI Taxonomy" id="172846"/>
    <lineage>
        <taxon>Eukaryota</taxon>
        <taxon>Metazoa</taxon>
        <taxon>Ecdysozoa</taxon>
        <taxon>Arthropoda</taxon>
        <taxon>Chelicerata</taxon>
        <taxon>Arachnida</taxon>
        <taxon>Araneae</taxon>
        <taxon>Araneomorphae</taxon>
        <taxon>Entelegynae</taxon>
        <taxon>Araneoidea</taxon>
        <taxon>Araneidae</taxon>
        <taxon>Caerostris</taxon>
    </lineage>
</organism>
<feature type="compositionally biased region" description="Basic and acidic residues" evidence="1">
    <location>
        <begin position="1"/>
        <end position="18"/>
    </location>
</feature>
<evidence type="ECO:0000313" key="2">
    <source>
        <dbReference type="EMBL" id="GIY38313.1"/>
    </source>
</evidence>
<evidence type="ECO:0000313" key="3">
    <source>
        <dbReference type="Proteomes" id="UP001054945"/>
    </source>
</evidence>
<feature type="region of interest" description="Disordered" evidence="1">
    <location>
        <begin position="1"/>
        <end position="103"/>
    </location>
</feature>